<keyword evidence="3" id="KW-1185">Reference proteome</keyword>
<dbReference type="AlphaFoldDB" id="A0A0N4VCY5"/>
<dbReference type="WBParaSite" id="EVEC_0000844801-mRNA-1">
    <property type="protein sequence ID" value="EVEC_0000844801-mRNA-1"/>
    <property type="gene ID" value="EVEC_0000844801"/>
</dbReference>
<proteinExistence type="predicted"/>
<feature type="signal peptide" evidence="1">
    <location>
        <begin position="1"/>
        <end position="15"/>
    </location>
</feature>
<evidence type="ECO:0000313" key="2">
    <source>
        <dbReference type="EMBL" id="VDD93181.1"/>
    </source>
</evidence>
<evidence type="ECO:0000313" key="3">
    <source>
        <dbReference type="Proteomes" id="UP000274131"/>
    </source>
</evidence>
<sequence length="105" mass="12520">MRLFIFLAILSTAYATEDIFAIRDLITLLTNTTEQAQLRLLMRDQKTPRFQIEAQVQEIVARQPEYVQKLYHALHMERQCQVELRWILHLADLHERGGMRMETIH</sequence>
<evidence type="ECO:0000256" key="1">
    <source>
        <dbReference type="SAM" id="SignalP"/>
    </source>
</evidence>
<dbReference type="Proteomes" id="UP000274131">
    <property type="component" value="Unassembled WGS sequence"/>
</dbReference>
<organism evidence="4">
    <name type="scientific">Enterobius vermicularis</name>
    <name type="common">Human pinworm</name>
    <dbReference type="NCBI Taxonomy" id="51028"/>
    <lineage>
        <taxon>Eukaryota</taxon>
        <taxon>Metazoa</taxon>
        <taxon>Ecdysozoa</taxon>
        <taxon>Nematoda</taxon>
        <taxon>Chromadorea</taxon>
        <taxon>Rhabditida</taxon>
        <taxon>Spirurina</taxon>
        <taxon>Oxyuridomorpha</taxon>
        <taxon>Oxyuroidea</taxon>
        <taxon>Oxyuridae</taxon>
        <taxon>Enterobius</taxon>
    </lineage>
</organism>
<name>A0A0N4VCY5_ENTVE</name>
<feature type="chain" id="PRO_5043122838" evidence="1">
    <location>
        <begin position="16"/>
        <end position="105"/>
    </location>
</feature>
<accession>A0A0N4VCY5</accession>
<reference evidence="2 3" key="2">
    <citation type="submission" date="2018-10" db="EMBL/GenBank/DDBJ databases">
        <authorList>
            <consortium name="Pathogen Informatics"/>
        </authorList>
    </citation>
    <scope>NUCLEOTIDE SEQUENCE [LARGE SCALE GENOMIC DNA]</scope>
</reference>
<reference evidence="4" key="1">
    <citation type="submission" date="2017-02" db="UniProtKB">
        <authorList>
            <consortium name="WormBaseParasite"/>
        </authorList>
    </citation>
    <scope>IDENTIFICATION</scope>
</reference>
<protein>
    <submittedName>
        <fullName evidence="4">Secreted protein</fullName>
    </submittedName>
</protein>
<dbReference type="EMBL" id="UXUI01009168">
    <property type="protein sequence ID" value="VDD93181.1"/>
    <property type="molecule type" value="Genomic_DNA"/>
</dbReference>
<evidence type="ECO:0000313" key="4">
    <source>
        <dbReference type="WBParaSite" id="EVEC_0000844801-mRNA-1"/>
    </source>
</evidence>
<keyword evidence="1" id="KW-0732">Signal</keyword>
<gene>
    <name evidence="2" type="ORF">EVEC_LOCUS7932</name>
</gene>